<comment type="caution">
    <text evidence="5">The sequence shown here is derived from an EMBL/GenBank/DDBJ whole genome shotgun (WGS) entry which is preliminary data.</text>
</comment>
<dbReference type="SUPFAM" id="SSF52172">
    <property type="entry name" value="CheY-like"/>
    <property type="match status" value="1"/>
</dbReference>
<dbReference type="PANTHER" id="PTHR44591">
    <property type="entry name" value="STRESS RESPONSE REGULATOR PROTEIN 1"/>
    <property type="match status" value="1"/>
</dbReference>
<dbReference type="CDD" id="cd00156">
    <property type="entry name" value="REC"/>
    <property type="match status" value="1"/>
</dbReference>
<dbReference type="RefSeq" id="WP_115591253.1">
    <property type="nucleotide sequence ID" value="NZ_QRHA01000001.1"/>
</dbReference>
<reference evidence="6" key="1">
    <citation type="submission" date="2018-08" db="EMBL/GenBank/DDBJ databases">
        <authorList>
            <person name="Zhang J."/>
            <person name="Du Z.-J."/>
        </authorList>
    </citation>
    <scope>NUCLEOTIDE SEQUENCE [LARGE SCALE GENOMIC DNA]</scope>
    <source>
        <strain evidence="6">KCTC 52655</strain>
    </source>
</reference>
<feature type="modified residue" description="4-aspartylphosphate" evidence="3">
    <location>
        <position position="58"/>
    </location>
</feature>
<gene>
    <name evidence="5" type="ORF">DXV75_00385</name>
</gene>
<dbReference type="Proteomes" id="UP000256561">
    <property type="component" value="Unassembled WGS sequence"/>
</dbReference>
<keyword evidence="1 3" id="KW-0597">Phosphoprotein</keyword>
<dbReference type="PANTHER" id="PTHR44591:SF14">
    <property type="entry name" value="PROTEIN PILG"/>
    <property type="match status" value="1"/>
</dbReference>
<evidence type="ECO:0000256" key="3">
    <source>
        <dbReference type="PROSITE-ProRule" id="PRU00169"/>
    </source>
</evidence>
<feature type="domain" description="Response regulatory" evidence="4">
    <location>
        <begin position="5"/>
        <end position="123"/>
    </location>
</feature>
<evidence type="ECO:0000256" key="1">
    <source>
        <dbReference type="ARBA" id="ARBA00022553"/>
    </source>
</evidence>
<sequence length="127" mass="14065">MPSNTIAVIDDDPVAMEILCRTLEKFFDATVLAFPDSRQARDFLMQATSRSLDVIISDQNMPHLNGLSLLQFCRAQELSIPFIMVTADALRDDVLAARALGAVAFFAKPVVLPDLIEKIRGLLETKM</sequence>
<protein>
    <submittedName>
        <fullName evidence="5">Response regulator</fullName>
    </submittedName>
</protein>
<dbReference type="InterPro" id="IPR001789">
    <property type="entry name" value="Sig_transdc_resp-reg_receiver"/>
</dbReference>
<keyword evidence="2" id="KW-0902">Two-component regulatory system</keyword>
<dbReference type="Pfam" id="PF00072">
    <property type="entry name" value="Response_reg"/>
    <property type="match status" value="1"/>
</dbReference>
<dbReference type="AlphaFoldDB" id="A0A3D8ME01"/>
<proteinExistence type="predicted"/>
<evidence type="ECO:0000313" key="6">
    <source>
        <dbReference type="Proteomes" id="UP000256561"/>
    </source>
</evidence>
<dbReference type="Gene3D" id="3.40.50.2300">
    <property type="match status" value="1"/>
</dbReference>
<evidence type="ECO:0000259" key="4">
    <source>
        <dbReference type="PROSITE" id="PS50110"/>
    </source>
</evidence>
<dbReference type="GO" id="GO:0000160">
    <property type="term" value="P:phosphorelay signal transduction system"/>
    <property type="evidence" value="ECO:0007669"/>
    <property type="project" value="UniProtKB-KW"/>
</dbReference>
<evidence type="ECO:0000256" key="2">
    <source>
        <dbReference type="ARBA" id="ARBA00023012"/>
    </source>
</evidence>
<organism evidence="5 6">
    <name type="scientific">Alteromonas aestuariivivens</name>
    <dbReference type="NCBI Taxonomy" id="1938339"/>
    <lineage>
        <taxon>Bacteria</taxon>
        <taxon>Pseudomonadati</taxon>
        <taxon>Pseudomonadota</taxon>
        <taxon>Gammaproteobacteria</taxon>
        <taxon>Alteromonadales</taxon>
        <taxon>Alteromonadaceae</taxon>
        <taxon>Alteromonas/Salinimonas group</taxon>
        <taxon>Alteromonas</taxon>
    </lineage>
</organism>
<dbReference type="InterPro" id="IPR050595">
    <property type="entry name" value="Bact_response_regulator"/>
</dbReference>
<dbReference type="EMBL" id="QRHA01000001">
    <property type="protein sequence ID" value="RDV28962.1"/>
    <property type="molecule type" value="Genomic_DNA"/>
</dbReference>
<accession>A0A3D8ME01</accession>
<name>A0A3D8ME01_9ALTE</name>
<dbReference type="InterPro" id="IPR011006">
    <property type="entry name" value="CheY-like_superfamily"/>
</dbReference>
<dbReference type="OrthoDB" id="5768548at2"/>
<dbReference type="PROSITE" id="PS50110">
    <property type="entry name" value="RESPONSE_REGULATORY"/>
    <property type="match status" value="1"/>
</dbReference>
<evidence type="ECO:0000313" key="5">
    <source>
        <dbReference type="EMBL" id="RDV28962.1"/>
    </source>
</evidence>
<dbReference type="SMART" id="SM00448">
    <property type="entry name" value="REC"/>
    <property type="match status" value="1"/>
</dbReference>
<keyword evidence="6" id="KW-1185">Reference proteome</keyword>